<dbReference type="InterPro" id="IPR022409">
    <property type="entry name" value="PKD/Chitinase_dom"/>
</dbReference>
<reference evidence="5 6" key="1">
    <citation type="journal article" date="2014" name="Genome Announc.">
        <title>Draft Genome Sequences of Marine Flavobacterium Nonlabens Strains NR17, NR24, NR27, NR32, NR33, and Ara13.</title>
        <authorList>
            <person name="Nakanishi M."/>
            <person name="Meirelles P."/>
            <person name="Suzuki R."/>
            <person name="Takatani N."/>
            <person name="Mino S."/>
            <person name="Suda W."/>
            <person name="Oshima K."/>
            <person name="Hattori M."/>
            <person name="Ohkuma M."/>
            <person name="Hosokawa M."/>
            <person name="Miyashita K."/>
            <person name="Thompson F.L."/>
            <person name="Niwa A."/>
            <person name="Sawabe T."/>
            <person name="Sawabe T."/>
        </authorList>
    </citation>
    <scope>NUCLEOTIDE SEQUENCE [LARGE SCALE GENOMIC DNA]</scope>
    <source>
        <strain evidence="6">JCM19296</strain>
    </source>
</reference>
<comment type="caution">
    <text evidence="5">The sequence shown here is derived from an EMBL/GenBank/DDBJ whole genome shotgun (WGS) entry which is preliminary data.</text>
</comment>
<dbReference type="InterPro" id="IPR002884">
    <property type="entry name" value="P_dom"/>
</dbReference>
<dbReference type="InterPro" id="IPR013783">
    <property type="entry name" value="Ig-like_fold"/>
</dbReference>
<name>A0A081DDJ2_NONUL</name>
<evidence type="ECO:0000313" key="6">
    <source>
        <dbReference type="Proteomes" id="UP000028980"/>
    </source>
</evidence>
<dbReference type="SMART" id="SM00089">
    <property type="entry name" value="PKD"/>
    <property type="match status" value="1"/>
</dbReference>
<feature type="domain" description="P/Homo B" evidence="4">
    <location>
        <begin position="251"/>
        <end position="439"/>
    </location>
</feature>
<proteinExistence type="predicted"/>
<accession>A0A081DDJ2</accession>
<dbReference type="InterPro" id="IPR008979">
    <property type="entry name" value="Galactose-bd-like_sf"/>
</dbReference>
<evidence type="ECO:0000313" key="5">
    <source>
        <dbReference type="EMBL" id="GAK76988.1"/>
    </source>
</evidence>
<evidence type="ECO:0000256" key="2">
    <source>
        <dbReference type="ARBA" id="ARBA00022801"/>
    </source>
</evidence>
<dbReference type="InterPro" id="IPR000601">
    <property type="entry name" value="PKD_dom"/>
</dbReference>
<gene>
    <name evidence="5" type="ORF">JCM19296_2592</name>
</gene>
<dbReference type="Gene3D" id="2.60.120.290">
    <property type="entry name" value="Spermadhesin, CUB domain"/>
    <property type="match status" value="1"/>
</dbReference>
<dbReference type="SUPFAM" id="SSF49299">
    <property type="entry name" value="PKD domain"/>
    <property type="match status" value="1"/>
</dbReference>
<keyword evidence="2" id="KW-0378">Hydrolase</keyword>
<dbReference type="SUPFAM" id="SSF49854">
    <property type="entry name" value="Spermadhesin, CUB domain"/>
    <property type="match status" value="1"/>
</dbReference>
<dbReference type="PROSITE" id="PS51829">
    <property type="entry name" value="P_HOMO_B"/>
    <property type="match status" value="1"/>
</dbReference>
<organism evidence="5 6">
    <name type="scientific">Nonlabens ulvanivorans</name>
    <name type="common">Persicivirga ulvanivorans</name>
    <dbReference type="NCBI Taxonomy" id="906888"/>
    <lineage>
        <taxon>Bacteria</taxon>
        <taxon>Pseudomonadati</taxon>
        <taxon>Bacteroidota</taxon>
        <taxon>Flavobacteriia</taxon>
        <taxon>Flavobacteriales</taxon>
        <taxon>Flavobacteriaceae</taxon>
        <taxon>Nonlabens</taxon>
    </lineage>
</organism>
<evidence type="ECO:0008006" key="7">
    <source>
        <dbReference type="Google" id="ProtNLM"/>
    </source>
</evidence>
<feature type="domain" description="PKD" evidence="3">
    <location>
        <begin position="185"/>
        <end position="245"/>
    </location>
</feature>
<dbReference type="InterPro" id="IPR035914">
    <property type="entry name" value="Sperma_CUB_dom_sf"/>
</dbReference>
<keyword evidence="1" id="KW-0645">Protease</keyword>
<dbReference type="InterPro" id="IPR035986">
    <property type="entry name" value="PKD_dom_sf"/>
</dbReference>
<protein>
    <recommendedName>
        <fullName evidence="7">PKD domain-containing protein</fullName>
    </recommendedName>
</protein>
<dbReference type="Gene3D" id="2.60.120.260">
    <property type="entry name" value="Galactose-binding domain-like"/>
    <property type="match status" value="1"/>
</dbReference>
<sequence>MRHLLTIAIIFIGLFATGQGIINMPDNNGVPTRFVTCSGSFNDDGQNGDYGNNINGYAVFCPGIQTDRMQLNFIQMIIQTGDVLTIYDGDSTAAPQLGTFTNTTTAPGMFQASAGNPTGCLTVTFTSNGSGTGAGWRAGISCFDPCQAISTTILTTPAPDADGIVRICQGDTVNFDGSATFSVDGTGATYEWDLGNGGGLNAGAIQSETYTTSGIYLIDFVVTDATGCSDRESRDVVVHVSTDPDFTGTAAVDNTICYGESTDINGNVTPIEFAITPSPPITGRTFLPDDNGTTSYQTCVSVDLFPPGATMTNASDLIDIFLNMEHSYLGDLDISVTAPNGATVSLHTYGSGGGGTFLGVPIDIDTDLNPGTGFDYVFTESATQTWAQAQAGVTTLPAGDYLPVDPYSTFVGTPLNGQWCINITDNLSSDNGYIFYWGT</sequence>
<dbReference type="SUPFAM" id="SSF49785">
    <property type="entry name" value="Galactose-binding domain-like"/>
    <property type="match status" value="1"/>
</dbReference>
<dbReference type="AlphaFoldDB" id="A0A081DDJ2"/>
<dbReference type="Gene3D" id="2.60.40.10">
    <property type="entry name" value="Immunoglobulins"/>
    <property type="match status" value="1"/>
</dbReference>
<dbReference type="Pfam" id="PF01483">
    <property type="entry name" value="P_proprotein"/>
    <property type="match status" value="1"/>
</dbReference>
<dbReference type="Proteomes" id="UP000028980">
    <property type="component" value="Unassembled WGS sequence"/>
</dbReference>
<dbReference type="GO" id="GO:0006508">
    <property type="term" value="P:proteolysis"/>
    <property type="evidence" value="ECO:0007669"/>
    <property type="project" value="UniProtKB-KW"/>
</dbReference>
<evidence type="ECO:0000256" key="1">
    <source>
        <dbReference type="ARBA" id="ARBA00022670"/>
    </source>
</evidence>
<dbReference type="Pfam" id="PF18911">
    <property type="entry name" value="PKD_4"/>
    <property type="match status" value="1"/>
</dbReference>
<evidence type="ECO:0000259" key="4">
    <source>
        <dbReference type="PROSITE" id="PS51829"/>
    </source>
</evidence>
<dbReference type="GO" id="GO:0004252">
    <property type="term" value="F:serine-type endopeptidase activity"/>
    <property type="evidence" value="ECO:0007669"/>
    <property type="project" value="InterPro"/>
</dbReference>
<dbReference type="EMBL" id="BBLG01000006">
    <property type="protein sequence ID" value="GAK76988.1"/>
    <property type="molecule type" value="Genomic_DNA"/>
</dbReference>
<dbReference type="PROSITE" id="PS50093">
    <property type="entry name" value="PKD"/>
    <property type="match status" value="1"/>
</dbReference>
<evidence type="ECO:0000259" key="3">
    <source>
        <dbReference type="PROSITE" id="PS50093"/>
    </source>
</evidence>